<evidence type="ECO:0000256" key="1">
    <source>
        <dbReference type="PROSITE-ProRule" id="PRU00110"/>
    </source>
</evidence>
<dbReference type="PROSITE" id="PS50894">
    <property type="entry name" value="HPT"/>
    <property type="match status" value="1"/>
</dbReference>
<protein>
    <submittedName>
        <fullName evidence="3">Hpt domain-containing protein</fullName>
    </submittedName>
</protein>
<feature type="modified residue" description="Phosphohistidine" evidence="1">
    <location>
        <position position="41"/>
    </location>
</feature>
<dbReference type="CDD" id="cd00088">
    <property type="entry name" value="HPT"/>
    <property type="match status" value="1"/>
</dbReference>
<comment type="caution">
    <text evidence="3">The sequence shown here is derived from an EMBL/GenBank/DDBJ whole genome shotgun (WGS) entry which is preliminary data.</text>
</comment>
<evidence type="ECO:0000313" key="4">
    <source>
        <dbReference type="Proteomes" id="UP000605676"/>
    </source>
</evidence>
<gene>
    <name evidence="3" type="ORF">JIV24_02900</name>
</gene>
<evidence type="ECO:0000313" key="3">
    <source>
        <dbReference type="EMBL" id="MBK3516273.1"/>
    </source>
</evidence>
<accession>A0ABS1HF53</accession>
<name>A0ABS1HF53_9BACT</name>
<sequence>MRVKNIFIKETSDNLAELEHELRQPNQLSHNALEKVVRTMHNIKGTAPMVGFNELSVVATPIEQAYKEVLNNNIEVNGNLVEKTKSAVSMLQQMLKTEEAHLPKTEKEQKVLIDYFNTITG</sequence>
<dbReference type="InterPro" id="IPR036641">
    <property type="entry name" value="HPT_dom_sf"/>
</dbReference>
<reference evidence="3 4" key="1">
    <citation type="submission" date="2021-01" db="EMBL/GenBank/DDBJ databases">
        <title>Carboxyliciviraga sp.nov., isolated from coastal sediments.</title>
        <authorList>
            <person name="Lu D."/>
            <person name="Zhang T."/>
        </authorList>
    </citation>
    <scope>NUCLEOTIDE SEQUENCE [LARGE SCALE GENOMIC DNA]</scope>
    <source>
        <strain evidence="3 4">N1Y132</strain>
    </source>
</reference>
<keyword evidence="1" id="KW-0597">Phosphoprotein</keyword>
<proteinExistence type="predicted"/>
<organism evidence="3 4">
    <name type="scientific">Carboxylicivirga marina</name>
    <dbReference type="NCBI Taxonomy" id="2800988"/>
    <lineage>
        <taxon>Bacteria</taxon>
        <taxon>Pseudomonadati</taxon>
        <taxon>Bacteroidota</taxon>
        <taxon>Bacteroidia</taxon>
        <taxon>Marinilabiliales</taxon>
        <taxon>Marinilabiliaceae</taxon>
        <taxon>Carboxylicivirga</taxon>
    </lineage>
</organism>
<feature type="domain" description="HPt" evidence="2">
    <location>
        <begin position="1"/>
        <end position="98"/>
    </location>
</feature>
<dbReference type="SMART" id="SM00073">
    <property type="entry name" value="HPT"/>
    <property type="match status" value="1"/>
</dbReference>
<dbReference type="SUPFAM" id="SSF47226">
    <property type="entry name" value="Histidine-containing phosphotransfer domain, HPT domain"/>
    <property type="match status" value="1"/>
</dbReference>
<dbReference type="Gene3D" id="1.20.120.160">
    <property type="entry name" value="HPT domain"/>
    <property type="match status" value="1"/>
</dbReference>
<evidence type="ECO:0000259" key="2">
    <source>
        <dbReference type="PROSITE" id="PS50894"/>
    </source>
</evidence>
<dbReference type="Proteomes" id="UP000605676">
    <property type="component" value="Unassembled WGS sequence"/>
</dbReference>
<dbReference type="EMBL" id="JAENRR010000004">
    <property type="protein sequence ID" value="MBK3516273.1"/>
    <property type="molecule type" value="Genomic_DNA"/>
</dbReference>
<keyword evidence="4" id="KW-1185">Reference proteome</keyword>
<dbReference type="RefSeq" id="WP_200463502.1">
    <property type="nucleotide sequence ID" value="NZ_JAENRR010000004.1"/>
</dbReference>
<dbReference type="Pfam" id="PF01627">
    <property type="entry name" value="Hpt"/>
    <property type="match status" value="1"/>
</dbReference>
<dbReference type="InterPro" id="IPR008207">
    <property type="entry name" value="Sig_transdc_His_kin_Hpt_dom"/>
</dbReference>